<dbReference type="CDD" id="cd00170">
    <property type="entry name" value="SEC14"/>
    <property type="match status" value="1"/>
</dbReference>
<feature type="compositionally biased region" description="Polar residues" evidence="1">
    <location>
        <begin position="67"/>
        <end position="79"/>
    </location>
</feature>
<dbReference type="SUPFAM" id="SSF46938">
    <property type="entry name" value="CRAL/TRIO N-terminal domain"/>
    <property type="match status" value="1"/>
</dbReference>
<sequence length="381" mass="44392">MVERGPGQKLTERPVSIDLAEFEDCYDQPQWWHYQAMADNAKQYALQQKEQQSASPTALREEEKQAPPSTLGSGSSTQRPPAVVEESAVENFLNPTIVPSITVLRKYIPQAAFDFVPARIDVMWESEDSMQRMIFHESQPLEQREQDALDGFRRYIRDNNLFLPQGYDNETRLIERFLEGARFKVEDAYKQLMFHHEFVQGFPIQIDAFKSWKEELNKGYAYVYRRDRSFRPLFIMNVNKVKKVKTDHETLINMSTFMIQFIITHALIPGKVENWVSIIDMKDVGITEIPKTLITKMTKPLQDLFKSRLYRLYIINSQWAIKIVWSIAKNVVDPLTIKKFCLQGDKFQKELHSLVDPSQLEKKFGGTLPDKVDNFFPPDLA</sequence>
<dbReference type="InterPro" id="IPR036273">
    <property type="entry name" value="CRAL/TRIO_N_dom_sf"/>
</dbReference>
<evidence type="ECO:0000313" key="3">
    <source>
        <dbReference type="EMBL" id="TNV79897.1"/>
    </source>
</evidence>
<accession>A0A8J8NQ87</accession>
<dbReference type="Pfam" id="PF00650">
    <property type="entry name" value="CRAL_TRIO"/>
    <property type="match status" value="1"/>
</dbReference>
<feature type="region of interest" description="Disordered" evidence="1">
    <location>
        <begin position="45"/>
        <end position="83"/>
    </location>
</feature>
<evidence type="ECO:0000259" key="2">
    <source>
        <dbReference type="PROSITE" id="PS50191"/>
    </source>
</evidence>
<dbReference type="SUPFAM" id="SSF52087">
    <property type="entry name" value="CRAL/TRIO domain"/>
    <property type="match status" value="1"/>
</dbReference>
<gene>
    <name evidence="3" type="ORF">FGO68_gene14799</name>
</gene>
<dbReference type="InterPro" id="IPR036865">
    <property type="entry name" value="CRAL-TRIO_dom_sf"/>
</dbReference>
<name>A0A8J8NQ87_HALGN</name>
<organism evidence="3 4">
    <name type="scientific">Halteria grandinella</name>
    <dbReference type="NCBI Taxonomy" id="5974"/>
    <lineage>
        <taxon>Eukaryota</taxon>
        <taxon>Sar</taxon>
        <taxon>Alveolata</taxon>
        <taxon>Ciliophora</taxon>
        <taxon>Intramacronucleata</taxon>
        <taxon>Spirotrichea</taxon>
        <taxon>Stichotrichia</taxon>
        <taxon>Sporadotrichida</taxon>
        <taxon>Halteriidae</taxon>
        <taxon>Halteria</taxon>
    </lineage>
</organism>
<keyword evidence="4" id="KW-1185">Reference proteome</keyword>
<dbReference type="Proteomes" id="UP000785679">
    <property type="component" value="Unassembled WGS sequence"/>
</dbReference>
<dbReference type="PANTHER" id="PTHR46818:SF1">
    <property type="entry name" value="CHROMOSOME UNDETERMINED SCAFFOLD_125, WHOLE GENOME SHOTGUN SEQUENCE"/>
    <property type="match status" value="1"/>
</dbReference>
<dbReference type="PANTHER" id="PTHR46818">
    <property type="entry name" value="DOMAIN-CONTAINING PROTEIN, PUTATIVE-RELATED"/>
    <property type="match status" value="1"/>
</dbReference>
<evidence type="ECO:0000256" key="1">
    <source>
        <dbReference type="SAM" id="MobiDB-lite"/>
    </source>
</evidence>
<dbReference type="SMART" id="SM00516">
    <property type="entry name" value="SEC14"/>
    <property type="match status" value="1"/>
</dbReference>
<dbReference type="EMBL" id="RRYP01008262">
    <property type="protein sequence ID" value="TNV79897.1"/>
    <property type="molecule type" value="Genomic_DNA"/>
</dbReference>
<proteinExistence type="predicted"/>
<dbReference type="PROSITE" id="PS50191">
    <property type="entry name" value="CRAL_TRIO"/>
    <property type="match status" value="1"/>
</dbReference>
<protein>
    <recommendedName>
        <fullName evidence="2">CRAL-TRIO domain-containing protein</fullName>
    </recommendedName>
</protein>
<feature type="domain" description="CRAL-TRIO" evidence="2">
    <location>
        <begin position="205"/>
        <end position="372"/>
    </location>
</feature>
<dbReference type="Gene3D" id="3.40.525.10">
    <property type="entry name" value="CRAL-TRIO lipid binding domain"/>
    <property type="match status" value="1"/>
</dbReference>
<feature type="compositionally biased region" description="Polar residues" evidence="1">
    <location>
        <begin position="45"/>
        <end position="56"/>
    </location>
</feature>
<dbReference type="OrthoDB" id="75724at2759"/>
<evidence type="ECO:0000313" key="4">
    <source>
        <dbReference type="Proteomes" id="UP000785679"/>
    </source>
</evidence>
<reference evidence="3" key="1">
    <citation type="submission" date="2019-06" db="EMBL/GenBank/DDBJ databases">
        <authorList>
            <person name="Zheng W."/>
        </authorList>
    </citation>
    <scope>NUCLEOTIDE SEQUENCE</scope>
    <source>
        <strain evidence="3">QDHG01</strain>
    </source>
</reference>
<dbReference type="InterPro" id="IPR001251">
    <property type="entry name" value="CRAL-TRIO_dom"/>
</dbReference>
<dbReference type="AlphaFoldDB" id="A0A8J8NQ87"/>
<comment type="caution">
    <text evidence="3">The sequence shown here is derived from an EMBL/GenBank/DDBJ whole genome shotgun (WGS) entry which is preliminary data.</text>
</comment>